<dbReference type="InterPro" id="IPR008168">
    <property type="entry name" value="Cyt_C_IC"/>
</dbReference>
<reference evidence="9 10" key="1">
    <citation type="submission" date="2018-02" db="EMBL/GenBank/DDBJ databases">
        <title>Subsurface microbial communities from deep shales in Ohio and West Virginia, USA.</title>
        <authorList>
            <person name="Wrighton K."/>
        </authorList>
    </citation>
    <scope>NUCLEOTIDE SEQUENCE [LARGE SCALE GENOMIC DNA]</scope>
    <source>
        <strain evidence="9 10">MARC-MIP3H16</strain>
    </source>
</reference>
<keyword evidence="1" id="KW-0813">Transport</keyword>
<accession>A0AB37A1N6</accession>
<dbReference type="PRINTS" id="PR00605">
    <property type="entry name" value="CYTCHROMECIC"/>
</dbReference>
<dbReference type="Proteomes" id="UP000239861">
    <property type="component" value="Unassembled WGS sequence"/>
</dbReference>
<dbReference type="InterPro" id="IPR009056">
    <property type="entry name" value="Cyt_c-like_dom"/>
</dbReference>
<evidence type="ECO:0000313" key="10">
    <source>
        <dbReference type="Proteomes" id="UP000239861"/>
    </source>
</evidence>
<feature type="chain" id="PRO_5044261620" evidence="7">
    <location>
        <begin position="22"/>
        <end position="101"/>
    </location>
</feature>
<dbReference type="GO" id="GO:0020037">
    <property type="term" value="F:heme binding"/>
    <property type="evidence" value="ECO:0007669"/>
    <property type="project" value="InterPro"/>
</dbReference>
<feature type="domain" description="Cytochrome c" evidence="8">
    <location>
        <begin position="19"/>
        <end position="101"/>
    </location>
</feature>
<dbReference type="GO" id="GO:0005506">
    <property type="term" value="F:iron ion binding"/>
    <property type="evidence" value="ECO:0007669"/>
    <property type="project" value="InterPro"/>
</dbReference>
<evidence type="ECO:0000256" key="1">
    <source>
        <dbReference type="ARBA" id="ARBA00022448"/>
    </source>
</evidence>
<dbReference type="Pfam" id="PF00034">
    <property type="entry name" value="Cytochrom_C"/>
    <property type="match status" value="1"/>
</dbReference>
<keyword evidence="5 6" id="KW-0408">Iron</keyword>
<keyword evidence="7" id="KW-0732">Signal</keyword>
<dbReference type="RefSeq" id="WP_099333375.1">
    <property type="nucleotide sequence ID" value="NZ_CP157576.1"/>
</dbReference>
<keyword evidence="3 6" id="KW-0479">Metal-binding</keyword>
<keyword evidence="4" id="KW-0249">Electron transport</keyword>
<dbReference type="SUPFAM" id="SSF46626">
    <property type="entry name" value="Cytochrome c"/>
    <property type="match status" value="1"/>
</dbReference>
<evidence type="ECO:0000313" key="9">
    <source>
        <dbReference type="EMBL" id="PPK62921.1"/>
    </source>
</evidence>
<name>A0AB37A1N6_9BACT</name>
<organism evidence="9 10">
    <name type="scientific">Malaciobacter marinus</name>
    <dbReference type="NCBI Taxonomy" id="505249"/>
    <lineage>
        <taxon>Bacteria</taxon>
        <taxon>Pseudomonadati</taxon>
        <taxon>Campylobacterota</taxon>
        <taxon>Epsilonproteobacteria</taxon>
        <taxon>Campylobacterales</taxon>
        <taxon>Arcobacteraceae</taxon>
        <taxon>Malaciobacter</taxon>
    </lineage>
</organism>
<dbReference type="PROSITE" id="PS51007">
    <property type="entry name" value="CYTC"/>
    <property type="match status" value="1"/>
</dbReference>
<evidence type="ECO:0000259" key="8">
    <source>
        <dbReference type="PROSITE" id="PS51007"/>
    </source>
</evidence>
<gene>
    <name evidence="9" type="ORF">B0F89_101120</name>
</gene>
<dbReference type="Gene3D" id="1.10.760.10">
    <property type="entry name" value="Cytochrome c-like domain"/>
    <property type="match status" value="1"/>
</dbReference>
<dbReference type="InterPro" id="IPR036909">
    <property type="entry name" value="Cyt_c-like_dom_sf"/>
</dbReference>
<dbReference type="GO" id="GO:0009055">
    <property type="term" value="F:electron transfer activity"/>
    <property type="evidence" value="ECO:0007669"/>
    <property type="project" value="InterPro"/>
</dbReference>
<evidence type="ECO:0000256" key="7">
    <source>
        <dbReference type="SAM" id="SignalP"/>
    </source>
</evidence>
<dbReference type="AlphaFoldDB" id="A0AB37A1N6"/>
<evidence type="ECO:0000256" key="3">
    <source>
        <dbReference type="ARBA" id="ARBA00022723"/>
    </source>
</evidence>
<protein>
    <submittedName>
        <fullName evidence="9">Cytochrome c553</fullName>
    </submittedName>
</protein>
<dbReference type="EMBL" id="PTIW01000001">
    <property type="protein sequence ID" value="PPK62921.1"/>
    <property type="molecule type" value="Genomic_DNA"/>
</dbReference>
<evidence type="ECO:0000256" key="6">
    <source>
        <dbReference type="PROSITE-ProRule" id="PRU00433"/>
    </source>
</evidence>
<evidence type="ECO:0000256" key="2">
    <source>
        <dbReference type="ARBA" id="ARBA00022617"/>
    </source>
</evidence>
<evidence type="ECO:0000256" key="4">
    <source>
        <dbReference type="ARBA" id="ARBA00022982"/>
    </source>
</evidence>
<proteinExistence type="predicted"/>
<feature type="signal peptide" evidence="7">
    <location>
        <begin position="1"/>
        <end position="21"/>
    </location>
</feature>
<keyword evidence="2 6" id="KW-0349">Heme</keyword>
<comment type="caution">
    <text evidence="9">The sequence shown here is derived from an EMBL/GenBank/DDBJ whole genome shotgun (WGS) entry which is preliminary data.</text>
</comment>
<sequence length="101" mass="10716">MTTTKKILVSIAILGSTTLFANSGESLYKACASCHGANGEKAALGKSEVIKGWDSKKVQNALHGYKDGTYGKVMKGVMKGQVARLSDEDIKALGDYIATFK</sequence>
<evidence type="ECO:0000256" key="5">
    <source>
        <dbReference type="ARBA" id="ARBA00023004"/>
    </source>
</evidence>